<dbReference type="GO" id="GO:0016706">
    <property type="term" value="F:2-oxoglutarate-dependent dioxygenase activity"/>
    <property type="evidence" value="ECO:0007669"/>
    <property type="project" value="UniProtKB-ARBA"/>
</dbReference>
<dbReference type="EMBL" id="BSRZ01000002">
    <property type="protein sequence ID" value="GLW63131.1"/>
    <property type="molecule type" value="Genomic_DNA"/>
</dbReference>
<organism evidence="1 2">
    <name type="scientific">Actinomadura rubrobrunea</name>
    <dbReference type="NCBI Taxonomy" id="115335"/>
    <lineage>
        <taxon>Bacteria</taxon>
        <taxon>Bacillati</taxon>
        <taxon>Actinomycetota</taxon>
        <taxon>Actinomycetes</taxon>
        <taxon>Streptosporangiales</taxon>
        <taxon>Thermomonosporaceae</taxon>
        <taxon>Actinomadura</taxon>
    </lineage>
</organism>
<dbReference type="SUPFAM" id="SSF51197">
    <property type="entry name" value="Clavaminate synthase-like"/>
    <property type="match status" value="1"/>
</dbReference>
<dbReference type="Proteomes" id="UP001165124">
    <property type="component" value="Unassembled WGS sequence"/>
</dbReference>
<evidence type="ECO:0000313" key="1">
    <source>
        <dbReference type="EMBL" id="GLW63131.1"/>
    </source>
</evidence>
<dbReference type="InterPro" id="IPR008775">
    <property type="entry name" value="Phytyl_CoA_dOase-like"/>
</dbReference>
<keyword evidence="1" id="KW-0223">Dioxygenase</keyword>
<accession>A0A9W6PTW9</accession>
<proteinExistence type="predicted"/>
<dbReference type="AlphaFoldDB" id="A0A9W6PTW9"/>
<name>A0A9W6PTW9_9ACTN</name>
<gene>
    <name evidence="1" type="ORF">Arub01_13750</name>
</gene>
<dbReference type="Pfam" id="PF05721">
    <property type="entry name" value="PhyH"/>
    <property type="match status" value="1"/>
</dbReference>
<protein>
    <submittedName>
        <fullName evidence="1">Phytanoyl-CoA dioxygenase</fullName>
    </submittedName>
</protein>
<keyword evidence="2" id="KW-1185">Reference proteome</keyword>
<dbReference type="Gene3D" id="2.60.120.620">
    <property type="entry name" value="q2cbj1_9rhob like domain"/>
    <property type="match status" value="1"/>
</dbReference>
<keyword evidence="1" id="KW-0560">Oxidoreductase</keyword>
<reference evidence="1" key="1">
    <citation type="submission" date="2023-02" db="EMBL/GenBank/DDBJ databases">
        <title>Actinomadura rubrobrunea NBRC 14622.</title>
        <authorList>
            <person name="Ichikawa N."/>
            <person name="Sato H."/>
            <person name="Tonouchi N."/>
        </authorList>
    </citation>
    <scope>NUCLEOTIDE SEQUENCE</scope>
    <source>
        <strain evidence="1">NBRC 14622</strain>
    </source>
</reference>
<sequence length="265" mass="29195">MLGRMPESLDDAQVAEFIENGFVRIPEAFPREVADACREIMWPDTGCDPDDPSTWTRPVVRLWHYDQEPFRVAANTPKLHAAFDALVGAGRWVPRPGLGTVPVRFPSPDDPGDTGWHVESSFPGDDPDDFMSWRLNVSSKGRALLMLFLFSDVGELDAPTRIRVGSHLDVPPILEPAGEEGLTFLEAAQKAVPASEHRPVALATGRAGDVYLCHPFVVHSAQPHHGTEPRFMAQPPLYPAEPLRLERPDGAYSPVEAAIRRGLGR</sequence>
<comment type="caution">
    <text evidence="1">The sequence shown here is derived from an EMBL/GenBank/DDBJ whole genome shotgun (WGS) entry which is preliminary data.</text>
</comment>
<evidence type="ECO:0000313" key="2">
    <source>
        <dbReference type="Proteomes" id="UP001165124"/>
    </source>
</evidence>